<dbReference type="HOGENOM" id="CLU_2898694_0_0_6"/>
<evidence type="ECO:0000313" key="1">
    <source>
        <dbReference type="EMBL" id="CEG55995.1"/>
    </source>
</evidence>
<dbReference type="EMBL" id="LN614827">
    <property type="protein sequence ID" value="CEG55995.1"/>
    <property type="molecule type" value="Genomic_DNA"/>
</dbReference>
<reference evidence="2" key="1">
    <citation type="submission" date="2014-09" db="EMBL/GenBank/DDBJ databases">
        <authorList>
            <person name="Gomez-Valero L."/>
        </authorList>
    </citation>
    <scope>NUCLEOTIDE SEQUENCE [LARGE SCALE GENOMIC DNA]</scope>
    <source>
        <strain evidence="2">ATCC700992</strain>
    </source>
</reference>
<name>A0A098G3D0_9GAMM</name>
<dbReference type="AlphaFoldDB" id="A0A098G3D0"/>
<proteinExistence type="predicted"/>
<evidence type="ECO:0000313" key="2">
    <source>
        <dbReference type="Proteomes" id="UP000032430"/>
    </source>
</evidence>
<protein>
    <submittedName>
        <fullName evidence="1">Uncharacterized protein</fullName>
    </submittedName>
</protein>
<dbReference type="KEGG" id="lfa:LFA_0538"/>
<gene>
    <name evidence="1" type="ORF">LFA_0538</name>
</gene>
<dbReference type="Proteomes" id="UP000032430">
    <property type="component" value="Chromosome I"/>
</dbReference>
<organism evidence="1 2">
    <name type="scientific">Legionella fallonii LLAP-10</name>
    <dbReference type="NCBI Taxonomy" id="1212491"/>
    <lineage>
        <taxon>Bacteria</taxon>
        <taxon>Pseudomonadati</taxon>
        <taxon>Pseudomonadota</taxon>
        <taxon>Gammaproteobacteria</taxon>
        <taxon>Legionellales</taxon>
        <taxon>Legionellaceae</taxon>
        <taxon>Legionella</taxon>
    </lineage>
</organism>
<sequence>MSRYEIYLHFFMNYSESGNFKSCADDVAVQIKSIPDPDRAMPPIFRIGSKLAINKLTERCRFEY</sequence>
<accession>A0A098G3D0</accession>
<keyword evidence="2" id="KW-1185">Reference proteome</keyword>